<dbReference type="STRING" id="159449.B4N89_45525"/>
<proteinExistence type="predicted"/>
<dbReference type="PROSITE" id="PS00626">
    <property type="entry name" value="RCC1_2"/>
    <property type="match status" value="1"/>
</dbReference>
<dbReference type="SUPFAM" id="SSF52402">
    <property type="entry name" value="Adenine nucleotide alpha hydrolases-like"/>
    <property type="match status" value="1"/>
</dbReference>
<dbReference type="GO" id="GO:0006529">
    <property type="term" value="P:asparagine biosynthetic process"/>
    <property type="evidence" value="ECO:0007669"/>
    <property type="project" value="InterPro"/>
</dbReference>
<sequence length="712" mass="75092">MRSAAWLCALPDDPAAGRHAHALTRGGASRGRIVAAHRSGRPWIVACGAPHSLLLWERPDARVVVVGRTGADVAALGRVVCAGGAGAGLAGRVMTGLDGSFHTFVSTADGVQACGDVVGLCPVFHARVDGLSLWGDCPGVLADLAGRTDPDRVYLAARLFGWAPPSVHVHRSPYAHVGMVAPGCAIVQAPGGAERVERVWAPPDDDVPLREAAAGCRDALVRAVSTCAAAGHRTVFECSGGLDSSTLALLGRHLGVAAAVLTRLPARDGGEDARHARALSSRLAPVPHVWIDQGLETPAAFDGIDTPLPGGEPGFALSTPDLQRYVFRRAREHGDVLVSGHGADEILTPPHNHLPDTATRRPLAALAHLRGYAALEGVPTSRAAWRAAHSRVPYAVWLDRWRASLTAETPGAPTLWGWEPELLAPPWITREARALLADAVDTAAPPLHPRRHQHHTHAALLWAAGENRALAHAGRHTGLYTALPFLDRPVVEAFAAVRADERRTPHAWKQALTTAFADLLPEGLRRRRTKSTYSLKPDLDAARERVLAALTDPITAELGLVAAEHAHAALTAVDADPTNMPCLTRLLGVELWLRADTAPTPHAPPQAPRPAAKTHPPAPHRTRARPGVRLAPGVLLVREQHADHTGALTHHGRTVALGNASAVIVATALRDGKDPAVALHARFPDTPVAALDDAVTAVVDHLGALGMTVPDA</sequence>
<evidence type="ECO:0000313" key="3">
    <source>
        <dbReference type="EMBL" id="OPC76747.1"/>
    </source>
</evidence>
<dbReference type="EMBL" id="MWQN01000005">
    <property type="protein sequence ID" value="OPC76747.1"/>
    <property type="molecule type" value="Genomic_DNA"/>
</dbReference>
<dbReference type="InterPro" id="IPR000408">
    <property type="entry name" value="Reg_chr_condens"/>
</dbReference>
<organism evidence="3 4">
    <name type="scientific">Embleya scabrispora</name>
    <dbReference type="NCBI Taxonomy" id="159449"/>
    <lineage>
        <taxon>Bacteria</taxon>
        <taxon>Bacillati</taxon>
        <taxon>Actinomycetota</taxon>
        <taxon>Actinomycetes</taxon>
        <taxon>Kitasatosporales</taxon>
        <taxon>Streptomycetaceae</taxon>
        <taxon>Embleya</taxon>
    </lineage>
</organism>
<evidence type="ECO:0000256" key="1">
    <source>
        <dbReference type="SAM" id="MobiDB-lite"/>
    </source>
</evidence>
<dbReference type="RefSeq" id="WP_078982596.1">
    <property type="nucleotide sequence ID" value="NZ_MWQN01000005.1"/>
</dbReference>
<dbReference type="Gene3D" id="3.40.50.620">
    <property type="entry name" value="HUPs"/>
    <property type="match status" value="1"/>
</dbReference>
<feature type="region of interest" description="Disordered" evidence="1">
    <location>
        <begin position="597"/>
        <end position="625"/>
    </location>
</feature>
<keyword evidence="4" id="KW-1185">Reference proteome</keyword>
<evidence type="ECO:0000259" key="2">
    <source>
        <dbReference type="Pfam" id="PF00733"/>
    </source>
</evidence>
<reference evidence="3 4" key="1">
    <citation type="submission" date="2017-03" db="EMBL/GenBank/DDBJ databases">
        <title>Draft genome sequence of Streptomyces scabrisporus NF3, endophyte isolated from Amphipterygium adstringens.</title>
        <authorList>
            <person name="Vazquez M."/>
            <person name="Ceapa C.D."/>
            <person name="Rodriguez Luna D."/>
            <person name="Sanchez Esquivel S."/>
        </authorList>
    </citation>
    <scope>NUCLEOTIDE SEQUENCE [LARGE SCALE GENOMIC DNA]</scope>
    <source>
        <strain evidence="3 4">NF3</strain>
    </source>
</reference>
<accession>A0A1T3NIS4</accession>
<dbReference type="InterPro" id="IPR001962">
    <property type="entry name" value="Asn_synthase"/>
</dbReference>
<comment type="caution">
    <text evidence="3">The sequence shown here is derived from an EMBL/GenBank/DDBJ whole genome shotgun (WGS) entry which is preliminary data.</text>
</comment>
<feature type="domain" description="Asparagine synthetase" evidence="2">
    <location>
        <begin position="217"/>
        <end position="594"/>
    </location>
</feature>
<dbReference type="OrthoDB" id="7053173at2"/>
<protein>
    <recommendedName>
        <fullName evidence="2">Asparagine synthetase domain-containing protein</fullName>
    </recommendedName>
</protein>
<dbReference type="Proteomes" id="UP000190037">
    <property type="component" value="Unassembled WGS sequence"/>
</dbReference>
<dbReference type="Pfam" id="PF00733">
    <property type="entry name" value="Asn_synthase"/>
    <property type="match status" value="1"/>
</dbReference>
<name>A0A1T3NIS4_9ACTN</name>
<dbReference type="GO" id="GO:0004066">
    <property type="term" value="F:asparagine synthase (glutamine-hydrolyzing) activity"/>
    <property type="evidence" value="ECO:0007669"/>
    <property type="project" value="InterPro"/>
</dbReference>
<dbReference type="AlphaFoldDB" id="A0A1T3NIS4"/>
<evidence type="ECO:0000313" key="4">
    <source>
        <dbReference type="Proteomes" id="UP000190037"/>
    </source>
</evidence>
<gene>
    <name evidence="3" type="ORF">B4N89_45525</name>
</gene>
<dbReference type="InterPro" id="IPR014729">
    <property type="entry name" value="Rossmann-like_a/b/a_fold"/>
</dbReference>